<dbReference type="Pfam" id="PF01400">
    <property type="entry name" value="Astacin"/>
    <property type="match status" value="1"/>
</dbReference>
<evidence type="ECO:0000313" key="4">
    <source>
        <dbReference type="Proteomes" id="UP000813461"/>
    </source>
</evidence>
<gene>
    <name evidence="3" type="ORF">FB567DRAFT_565664</name>
</gene>
<evidence type="ECO:0000313" key="3">
    <source>
        <dbReference type="EMBL" id="KAH7094349.1"/>
    </source>
</evidence>
<keyword evidence="4" id="KW-1185">Reference proteome</keyword>
<dbReference type="GO" id="GO:0008270">
    <property type="term" value="F:zinc ion binding"/>
    <property type="evidence" value="ECO:0007669"/>
    <property type="project" value="InterPro"/>
</dbReference>
<dbReference type="PANTHER" id="PTHR10127">
    <property type="entry name" value="DISCOIDIN, CUB, EGF, LAMININ , AND ZINC METALLOPROTEASE DOMAIN CONTAINING"/>
    <property type="match status" value="1"/>
</dbReference>
<comment type="cofactor">
    <cofactor evidence="1">
        <name>Zn(2+)</name>
        <dbReference type="ChEBI" id="CHEBI:29105"/>
    </cofactor>
    <text evidence="1">Binds 1 zinc ion per subunit.</text>
</comment>
<organism evidence="3 4">
    <name type="scientific">Paraphoma chrysanthemicola</name>
    <dbReference type="NCBI Taxonomy" id="798071"/>
    <lineage>
        <taxon>Eukaryota</taxon>
        <taxon>Fungi</taxon>
        <taxon>Dikarya</taxon>
        <taxon>Ascomycota</taxon>
        <taxon>Pezizomycotina</taxon>
        <taxon>Dothideomycetes</taxon>
        <taxon>Pleosporomycetidae</taxon>
        <taxon>Pleosporales</taxon>
        <taxon>Pleosporineae</taxon>
        <taxon>Phaeosphaeriaceae</taxon>
        <taxon>Paraphoma</taxon>
    </lineage>
</organism>
<dbReference type="AlphaFoldDB" id="A0A8K0RE39"/>
<dbReference type="EC" id="3.4.24.-" evidence="1"/>
<feature type="domain" description="Peptidase metallopeptidase" evidence="2">
    <location>
        <begin position="30"/>
        <end position="214"/>
    </location>
</feature>
<dbReference type="InterPro" id="IPR001506">
    <property type="entry name" value="Peptidase_M12A"/>
</dbReference>
<accession>A0A8K0RE39</accession>
<dbReference type="PANTHER" id="PTHR10127:SF850">
    <property type="entry name" value="METALLOENDOPEPTIDASE"/>
    <property type="match status" value="1"/>
</dbReference>
<protein>
    <recommendedName>
        <fullName evidence="1">Metalloendopeptidase</fullName>
        <ecNumber evidence="1">3.4.24.-</ecNumber>
    </recommendedName>
</protein>
<keyword evidence="1" id="KW-0732">Signal</keyword>
<reference evidence="3" key="1">
    <citation type="journal article" date="2021" name="Nat. Commun.">
        <title>Genetic determinants of endophytism in the Arabidopsis root mycobiome.</title>
        <authorList>
            <person name="Mesny F."/>
            <person name="Miyauchi S."/>
            <person name="Thiergart T."/>
            <person name="Pickel B."/>
            <person name="Atanasova L."/>
            <person name="Karlsson M."/>
            <person name="Huettel B."/>
            <person name="Barry K.W."/>
            <person name="Haridas S."/>
            <person name="Chen C."/>
            <person name="Bauer D."/>
            <person name="Andreopoulos W."/>
            <person name="Pangilinan J."/>
            <person name="LaButti K."/>
            <person name="Riley R."/>
            <person name="Lipzen A."/>
            <person name="Clum A."/>
            <person name="Drula E."/>
            <person name="Henrissat B."/>
            <person name="Kohler A."/>
            <person name="Grigoriev I.V."/>
            <person name="Martin F.M."/>
            <person name="Hacquard S."/>
        </authorList>
    </citation>
    <scope>NUCLEOTIDE SEQUENCE</scope>
    <source>
        <strain evidence="3">MPI-SDFR-AT-0120</strain>
    </source>
</reference>
<keyword evidence="1" id="KW-0378">Hydrolase</keyword>
<dbReference type="Gene3D" id="3.40.390.10">
    <property type="entry name" value="Collagenase (Catalytic Domain)"/>
    <property type="match status" value="1"/>
</dbReference>
<feature type="chain" id="PRO_5035489382" description="Metalloendopeptidase" evidence="1">
    <location>
        <begin position="23"/>
        <end position="349"/>
    </location>
</feature>
<dbReference type="GO" id="GO:0004222">
    <property type="term" value="F:metalloendopeptidase activity"/>
    <property type="evidence" value="ECO:0007669"/>
    <property type="project" value="UniProtKB-UniRule"/>
</dbReference>
<keyword evidence="1" id="KW-0862">Zinc</keyword>
<keyword evidence="1" id="KW-0645">Protease</keyword>
<dbReference type="EMBL" id="JAGMVJ010000001">
    <property type="protein sequence ID" value="KAH7094349.1"/>
    <property type="molecule type" value="Genomic_DNA"/>
</dbReference>
<dbReference type="PRINTS" id="PR00480">
    <property type="entry name" value="ASTACIN"/>
</dbReference>
<dbReference type="InterPro" id="IPR024079">
    <property type="entry name" value="MetalloPept_cat_dom_sf"/>
</dbReference>
<dbReference type="InterPro" id="IPR006026">
    <property type="entry name" value="Peptidase_Metallo"/>
</dbReference>
<sequence length="349" mass="39872">MMNIQLFLFALFSVLAPQFGWAHVISDPSPHKPWPSNDDKMVFVPFCFADEFTKSKLNDIFSGAWRRWYNAIGNAGPGQGHRLGGFSEIVNDKRESVWCFTDSQNKVWNSAVRTDALVVNMNQGGYKSSSLTGYRPNDCTPGRHQMNLGWFDSPDFDVQLATRTATHEMGHVLGMWHEHSRRDRDSYVRFQCDQLQGYDVAVALIGNFPEITIDALCHSQLLSRDTFWQSIHFAPHDFSTDFFWERDHRDQNGNPDGLLHTYYVSHNKEYDVNSIMHYLSSTANKADVGGSIPRTVYNSPLVKWKNGGERYTPPEKVTEENAELIPDNMAAIPSKGDYEGIKAMYPWQE</sequence>
<dbReference type="OrthoDB" id="291007at2759"/>
<comment type="caution">
    <text evidence="3">The sequence shown here is derived from an EMBL/GenBank/DDBJ whole genome shotgun (WGS) entry which is preliminary data.</text>
</comment>
<dbReference type="Proteomes" id="UP000813461">
    <property type="component" value="Unassembled WGS sequence"/>
</dbReference>
<proteinExistence type="predicted"/>
<dbReference type="GO" id="GO:0006508">
    <property type="term" value="P:proteolysis"/>
    <property type="evidence" value="ECO:0007669"/>
    <property type="project" value="UniProtKB-KW"/>
</dbReference>
<evidence type="ECO:0000256" key="1">
    <source>
        <dbReference type="RuleBase" id="RU361183"/>
    </source>
</evidence>
<feature type="signal peptide" evidence="1">
    <location>
        <begin position="1"/>
        <end position="22"/>
    </location>
</feature>
<dbReference type="SUPFAM" id="SSF55486">
    <property type="entry name" value="Metalloproteases ('zincins'), catalytic domain"/>
    <property type="match status" value="2"/>
</dbReference>
<evidence type="ECO:0000259" key="2">
    <source>
        <dbReference type="SMART" id="SM00235"/>
    </source>
</evidence>
<keyword evidence="1" id="KW-0482">Metalloprotease</keyword>
<keyword evidence="1" id="KW-0479">Metal-binding</keyword>
<name>A0A8K0RE39_9PLEO</name>
<dbReference type="SMART" id="SM00235">
    <property type="entry name" value="ZnMc"/>
    <property type="match status" value="1"/>
</dbReference>